<feature type="compositionally biased region" description="Basic residues" evidence="14">
    <location>
        <begin position="1039"/>
        <end position="1053"/>
    </location>
</feature>
<comment type="similarity">
    <text evidence="3">Belongs to the XPG/RAD2 endonuclease family. XPG subfamily.</text>
</comment>
<dbReference type="Gene3D" id="1.10.150.20">
    <property type="entry name" value="5' to 3' exonuclease, C-terminal subdomain"/>
    <property type="match status" value="1"/>
</dbReference>
<dbReference type="SMART" id="SM00485">
    <property type="entry name" value="XPGN"/>
    <property type="match status" value="1"/>
</dbReference>
<dbReference type="PANTHER" id="PTHR16171">
    <property type="entry name" value="DNA REPAIR PROTEIN COMPLEMENTING XP-G CELLS-RELATED"/>
    <property type="match status" value="1"/>
</dbReference>
<dbReference type="PANTHER" id="PTHR16171:SF7">
    <property type="entry name" value="DNA REPAIR PROTEIN RAD2"/>
    <property type="match status" value="1"/>
</dbReference>
<proteinExistence type="evidence at transcript level"/>
<dbReference type="CDD" id="cd09904">
    <property type="entry name" value="H3TH_XPG"/>
    <property type="match status" value="1"/>
</dbReference>
<feature type="compositionally biased region" description="Basic and acidic residues" evidence="14">
    <location>
        <begin position="549"/>
        <end position="563"/>
    </location>
</feature>
<keyword evidence="10" id="KW-0460">Magnesium</keyword>
<evidence type="ECO:0000256" key="2">
    <source>
        <dbReference type="ARBA" id="ARBA00004123"/>
    </source>
</evidence>
<dbReference type="PRINTS" id="PR00853">
    <property type="entry name" value="XPGRADSUPER"/>
</dbReference>
<dbReference type="InterPro" id="IPR036279">
    <property type="entry name" value="5-3_exonuclease_C_sf"/>
</dbReference>
<dbReference type="InterPro" id="IPR001044">
    <property type="entry name" value="XPG/Rad2_eukaryotes"/>
</dbReference>
<dbReference type="SMART" id="SM00279">
    <property type="entry name" value="HhH2"/>
    <property type="match status" value="1"/>
</dbReference>
<dbReference type="GO" id="GO:0017108">
    <property type="term" value="F:5'-flap endonuclease activity"/>
    <property type="evidence" value="ECO:0007669"/>
    <property type="project" value="UniProtKB-ARBA"/>
</dbReference>
<dbReference type="CDD" id="cd09868">
    <property type="entry name" value="PIN_XPG_RAD2"/>
    <property type="match status" value="2"/>
</dbReference>
<sequence>MGVNGLWKLLDPSGKPVPLETLENKVLAVDVSIWLHQVVKGFQDSHGNPLPNAHLLGLFHRICKLLFYKIKPVFVFDGGVPHFKKHTIATRNQHKSKAEVEANRLREQLLKNLVKHSALKRVLGSGANSIDLSIRQHKESDIFDLPPEKRKLDETLSGPEDDASNSEEEIHIHKNWATTDLHVIDVNSSHFKSLPADVRHDILSELKETRKQSSWGRLHEMPKESGDFSDYQMTRLLKRRSIQVSLENAEREMGGQSLSLGELEEILSEQGVVTDSSIGTRIASDSITRYIYVKETGKQILPKSNSEGIIAKESLPTQTQEDNKAIESESKPDSNLKTILKSIPHEEEEAVEEIEEDWSSDSEEDFVLSEQKSAQRDDINLKLAQNFMFENSGLTQQQILAVIQYQNAVEGEIQQDHECFLSPDQPSTSGKGSKEKALLHHFSGMQDKMSESSYSQTSAGNTPEVICNRNGVDNVSEVNCSRRGVSSSAEASCSGNGVSSTCDAYVLDKWKANVLNSKTIDMKNSTVRQEVSITESNDIPVSVLSPVGDKQKDSNNEIEKMNSDSDSNSDTGFVEVTDAVTWPAHNLPSEKKALELIIQQDKVCDVEDDIFADIFCAQTSERMLTVNNNLPEDTIIHPSCSDNNINASLEGTKNDKFDKEGVRNGINGGKEGNKSVLNVEVKELMENIKTQDNCRQKDFKVERDVGTSHGVEPEEDSKQQVARTTLSSEELQKLQISLEEKHKDLMAERGKHERLAANITDQMYTEAQELLQLFGIPYIIAPMEAEAQCAFLDLESLTDGTITDDSDIWLFGAKNVYKNFFNQKKHVMCFKASDIKQYFKLERQQLVLLALLVGSDYTPGILGVGPVTALEILAAFPTGSRDDNILRGLQRFRDWLNGGITEDSGKTSLKNKLKDIQIVEGFPNLAIADAYLHPKVDESKEAFSWGLPDETSLRDFTRQKFGWTRTKTDEILLPVMKKLDERKSQMTLDSYFKVIPKLQAAEGKLSKRVQKAVHHLERVGSSDSEESVSEGNKSGHISQARKKQTLRNVKIRTKNGEAKQCKGRGKNCDSGTICEQSQPTNVTKTSREFIPQREQDKIKALKRKLKAVEVFHTSKTGLNHRKRKKVKRQELKEAKLSESSSD</sequence>
<reference evidence="17" key="2">
    <citation type="submission" date="2017-10" db="EMBL/GenBank/DDBJ databases">
        <title>High Expression of DNA Repair Genes in Long-Lived Termite King.</title>
        <authorList>
            <person name="Tasaki E."/>
            <person name="Mitaka Y."/>
            <person name="Nozaki T."/>
            <person name="Kobayashi K."/>
            <person name="Matsuura K."/>
            <person name="Iuchi Y."/>
        </authorList>
    </citation>
    <scope>NUCLEOTIDE SEQUENCE</scope>
</reference>
<keyword evidence="12" id="KW-0539">Nucleus</keyword>
<protein>
    <submittedName>
        <fullName evidence="17">Putative DNA repair protein complementing XP-G cells</fullName>
    </submittedName>
</protein>
<dbReference type="InterPro" id="IPR008918">
    <property type="entry name" value="HhH2"/>
</dbReference>
<evidence type="ECO:0000256" key="1">
    <source>
        <dbReference type="ARBA" id="ARBA00001946"/>
    </source>
</evidence>
<comment type="similarity">
    <text evidence="13">Belongs to the XPG/RAD2 endonuclease family. GEN subfamily.</text>
</comment>
<evidence type="ECO:0000256" key="4">
    <source>
        <dbReference type="ARBA" id="ARBA00022553"/>
    </source>
</evidence>
<evidence type="ECO:0000256" key="12">
    <source>
        <dbReference type="ARBA" id="ARBA00023242"/>
    </source>
</evidence>
<dbReference type="GO" id="GO:0006289">
    <property type="term" value="P:nucleotide-excision repair"/>
    <property type="evidence" value="ECO:0007669"/>
    <property type="project" value="InterPro"/>
</dbReference>
<evidence type="ECO:0000256" key="6">
    <source>
        <dbReference type="ARBA" id="ARBA00022723"/>
    </source>
</evidence>
<evidence type="ECO:0000256" key="8">
    <source>
        <dbReference type="ARBA" id="ARBA00022763"/>
    </source>
</evidence>
<feature type="region of interest" description="Disordered" evidence="14">
    <location>
        <begin position="542"/>
        <end position="571"/>
    </location>
</feature>
<feature type="domain" description="XPG-I" evidence="15">
    <location>
        <begin position="772"/>
        <end position="841"/>
    </location>
</feature>
<evidence type="ECO:0000256" key="9">
    <source>
        <dbReference type="ARBA" id="ARBA00022801"/>
    </source>
</evidence>
<feature type="region of interest" description="Disordered" evidence="14">
    <location>
        <begin position="1113"/>
        <end position="1142"/>
    </location>
</feature>
<evidence type="ECO:0000256" key="3">
    <source>
        <dbReference type="ARBA" id="ARBA00005283"/>
    </source>
</evidence>
<dbReference type="EMBL" id="FX985815">
    <property type="protein sequence ID" value="BBA93702.1"/>
    <property type="molecule type" value="mRNA"/>
</dbReference>
<evidence type="ECO:0000256" key="13">
    <source>
        <dbReference type="ARBA" id="ARBA00038112"/>
    </source>
</evidence>
<dbReference type="PRINTS" id="PR00066">
    <property type="entry name" value="XRODRMPGMNTG"/>
</dbReference>
<evidence type="ECO:0000256" key="5">
    <source>
        <dbReference type="ARBA" id="ARBA00022722"/>
    </source>
</evidence>
<comment type="cofactor">
    <cofactor evidence="1">
        <name>Mg(2+)</name>
        <dbReference type="ChEBI" id="CHEBI:18420"/>
    </cofactor>
</comment>
<keyword evidence="5" id="KW-0540">Nuclease</keyword>
<dbReference type="InterPro" id="IPR019974">
    <property type="entry name" value="XPG_CS"/>
</dbReference>
<dbReference type="GO" id="GO:0046872">
    <property type="term" value="F:metal ion binding"/>
    <property type="evidence" value="ECO:0007669"/>
    <property type="project" value="UniProtKB-KW"/>
</dbReference>
<dbReference type="AlphaFoldDB" id="A0A2Z5TZE2"/>
<reference evidence="17" key="1">
    <citation type="journal article" date="2016" name="PLoS ONE">
        <title>Caste-Specific and Sex-Specific Expression of Chemoreceptor Genes in a Termite.</title>
        <authorList>
            <person name="Mitaka Y."/>
            <person name="Kobayashi K."/>
            <person name="Mikheyev A."/>
            <person name="Tin M.M.Y."/>
            <person name="Watanabe Y."/>
            <person name="Matsuura K."/>
        </authorList>
    </citation>
    <scope>NUCLEOTIDE SEQUENCE</scope>
</reference>
<dbReference type="SUPFAM" id="SSF47807">
    <property type="entry name" value="5' to 3' exonuclease, C-terminal subdomain"/>
    <property type="match status" value="1"/>
</dbReference>
<accession>A0A2Z5TZE2</accession>
<evidence type="ECO:0000259" key="15">
    <source>
        <dbReference type="SMART" id="SM00484"/>
    </source>
</evidence>
<keyword evidence="9" id="KW-0378">Hydrolase</keyword>
<feature type="domain" description="XPG N-terminal" evidence="16">
    <location>
        <begin position="1"/>
        <end position="98"/>
    </location>
</feature>
<comment type="subcellular location">
    <subcellularLocation>
        <location evidence="2">Nucleus</location>
    </subcellularLocation>
</comment>
<evidence type="ECO:0000313" key="17">
    <source>
        <dbReference type="EMBL" id="BBA93702.1"/>
    </source>
</evidence>
<gene>
    <name evidence="17" type="primary">RsERCC5</name>
</gene>
<dbReference type="GO" id="GO:0000400">
    <property type="term" value="F:four-way junction DNA binding"/>
    <property type="evidence" value="ECO:0007669"/>
    <property type="project" value="UniProtKB-ARBA"/>
</dbReference>
<keyword evidence="11" id="KW-0234">DNA repair</keyword>
<dbReference type="PROSITE" id="PS00841">
    <property type="entry name" value="XPG_1"/>
    <property type="match status" value="1"/>
</dbReference>
<keyword evidence="4" id="KW-0597">Phosphoprotein</keyword>
<dbReference type="FunFam" id="1.10.150.20:FF:000030">
    <property type="entry name" value="Flap endonuclease GEN-like 1"/>
    <property type="match status" value="1"/>
</dbReference>
<evidence type="ECO:0000256" key="10">
    <source>
        <dbReference type="ARBA" id="ARBA00022842"/>
    </source>
</evidence>
<feature type="region of interest" description="Disordered" evidence="14">
    <location>
        <begin position="706"/>
        <end position="726"/>
    </location>
</feature>
<dbReference type="Gene3D" id="3.40.50.1010">
    <property type="entry name" value="5'-nuclease"/>
    <property type="match status" value="2"/>
</dbReference>
<dbReference type="SUPFAM" id="SSF88723">
    <property type="entry name" value="PIN domain-like"/>
    <property type="match status" value="1"/>
</dbReference>
<keyword evidence="6" id="KW-0479">Metal-binding</keyword>
<dbReference type="InterPro" id="IPR006085">
    <property type="entry name" value="XPG_DNA_repair_N"/>
</dbReference>
<feature type="compositionally biased region" description="Basic and acidic residues" evidence="14">
    <location>
        <begin position="145"/>
        <end position="154"/>
    </location>
</feature>
<dbReference type="PROSITE" id="PS00842">
    <property type="entry name" value="XPG_2"/>
    <property type="match status" value="1"/>
</dbReference>
<evidence type="ECO:0000256" key="7">
    <source>
        <dbReference type="ARBA" id="ARBA00022759"/>
    </source>
</evidence>
<dbReference type="InterPro" id="IPR006086">
    <property type="entry name" value="XPG-I_dom"/>
</dbReference>
<feature type="region of interest" description="Disordered" evidence="14">
    <location>
        <begin position="145"/>
        <end position="166"/>
    </location>
</feature>
<dbReference type="GO" id="GO:0003697">
    <property type="term" value="F:single-stranded DNA binding"/>
    <property type="evidence" value="ECO:0007669"/>
    <property type="project" value="InterPro"/>
</dbReference>
<evidence type="ECO:0000259" key="16">
    <source>
        <dbReference type="SMART" id="SM00485"/>
    </source>
</evidence>
<keyword evidence="8" id="KW-0227">DNA damage</keyword>
<evidence type="ECO:0000256" key="14">
    <source>
        <dbReference type="SAM" id="MobiDB-lite"/>
    </source>
</evidence>
<dbReference type="SMART" id="SM00484">
    <property type="entry name" value="XPGI"/>
    <property type="match status" value="1"/>
</dbReference>
<evidence type="ECO:0000256" key="11">
    <source>
        <dbReference type="ARBA" id="ARBA00023204"/>
    </source>
</evidence>
<dbReference type="Pfam" id="PF00752">
    <property type="entry name" value="XPG_N"/>
    <property type="match status" value="1"/>
</dbReference>
<dbReference type="GO" id="GO:0005634">
    <property type="term" value="C:nucleus"/>
    <property type="evidence" value="ECO:0007669"/>
    <property type="project" value="UniProtKB-SubCell"/>
</dbReference>
<dbReference type="InterPro" id="IPR006084">
    <property type="entry name" value="XPG/Rad2"/>
</dbReference>
<feature type="compositionally biased region" description="Polar residues" evidence="14">
    <location>
        <begin position="1069"/>
        <end position="1084"/>
    </location>
</feature>
<keyword evidence="7" id="KW-0255">Endonuclease</keyword>
<dbReference type="InterPro" id="IPR029060">
    <property type="entry name" value="PIN-like_dom_sf"/>
</dbReference>
<dbReference type="GO" id="GO:0008821">
    <property type="term" value="F:crossover junction DNA endonuclease activity"/>
    <property type="evidence" value="ECO:0007669"/>
    <property type="project" value="UniProtKB-ARBA"/>
</dbReference>
<feature type="compositionally biased region" description="Basic residues" evidence="14">
    <location>
        <begin position="1118"/>
        <end position="1127"/>
    </location>
</feature>
<dbReference type="FunFam" id="3.40.50.1010:FF:000044">
    <property type="entry name" value="DNA repair endonuclease"/>
    <property type="match status" value="1"/>
</dbReference>
<name>A0A2Z5TZE2_9NEOP</name>
<feature type="region of interest" description="Disordered" evidence="14">
    <location>
        <begin position="1015"/>
        <end position="1084"/>
    </location>
</feature>
<organism evidence="17">
    <name type="scientific">Reticulitermes speratus</name>
    <dbReference type="NCBI Taxonomy" id="60591"/>
    <lineage>
        <taxon>Eukaryota</taxon>
        <taxon>Metazoa</taxon>
        <taxon>Ecdysozoa</taxon>
        <taxon>Arthropoda</taxon>
        <taxon>Hexapoda</taxon>
        <taxon>Insecta</taxon>
        <taxon>Pterygota</taxon>
        <taxon>Neoptera</taxon>
        <taxon>Polyneoptera</taxon>
        <taxon>Dictyoptera</taxon>
        <taxon>Blattodea</taxon>
        <taxon>Blattoidea</taxon>
        <taxon>Termitoidae</taxon>
        <taxon>Rhinotermitidae</taxon>
        <taxon>Reticulitermes</taxon>
        <taxon>Frontotermes</taxon>
    </lineage>
</organism>
<dbReference type="Pfam" id="PF00867">
    <property type="entry name" value="XPG_I"/>
    <property type="match status" value="1"/>
</dbReference>